<evidence type="ECO:0000313" key="5">
    <source>
        <dbReference type="Proteomes" id="UP001499910"/>
    </source>
</evidence>
<evidence type="ECO:0000256" key="2">
    <source>
        <dbReference type="SAM" id="MobiDB-lite"/>
    </source>
</evidence>
<dbReference type="Proteomes" id="UP001499910">
    <property type="component" value="Unassembled WGS sequence"/>
</dbReference>
<keyword evidence="5" id="KW-1185">Reference proteome</keyword>
<comment type="caution">
    <text evidence="4">The sequence shown here is derived from an EMBL/GenBank/DDBJ whole genome shotgun (WGS) entry which is preliminary data.</text>
</comment>
<dbReference type="PROSITE" id="PS50889">
    <property type="entry name" value="S4"/>
    <property type="match status" value="1"/>
</dbReference>
<protein>
    <recommendedName>
        <fullName evidence="3">RNA-binding S4 domain-containing protein</fullName>
    </recommendedName>
</protein>
<dbReference type="Gene3D" id="3.10.290.10">
    <property type="entry name" value="RNA-binding S4 domain"/>
    <property type="match status" value="1"/>
</dbReference>
<keyword evidence="1" id="KW-0694">RNA-binding</keyword>
<proteinExistence type="predicted"/>
<dbReference type="CDD" id="cd00165">
    <property type="entry name" value="S4"/>
    <property type="match status" value="1"/>
</dbReference>
<dbReference type="InterPro" id="IPR002942">
    <property type="entry name" value="S4_RNA-bd"/>
</dbReference>
<name>A0ABP9KWR5_9RHOB</name>
<gene>
    <name evidence="4" type="ORF">GCM10023209_03530</name>
</gene>
<dbReference type="Pfam" id="PF01479">
    <property type="entry name" value="S4"/>
    <property type="match status" value="1"/>
</dbReference>
<accession>A0ABP9KWR5</accession>
<reference evidence="5" key="1">
    <citation type="journal article" date="2019" name="Int. J. Syst. Evol. Microbiol.">
        <title>The Global Catalogue of Microorganisms (GCM) 10K type strain sequencing project: providing services to taxonomists for standard genome sequencing and annotation.</title>
        <authorList>
            <consortium name="The Broad Institute Genomics Platform"/>
            <consortium name="The Broad Institute Genome Sequencing Center for Infectious Disease"/>
            <person name="Wu L."/>
            <person name="Ma J."/>
        </authorList>
    </citation>
    <scope>NUCLEOTIDE SEQUENCE [LARGE SCALE GENOMIC DNA]</scope>
    <source>
        <strain evidence="5">JCM 18015</strain>
    </source>
</reference>
<dbReference type="EMBL" id="BAABHW010000001">
    <property type="protein sequence ID" value="GAA5065670.1"/>
    <property type="molecule type" value="Genomic_DNA"/>
</dbReference>
<evidence type="ECO:0000259" key="3">
    <source>
        <dbReference type="Pfam" id="PF01479"/>
    </source>
</evidence>
<evidence type="ECO:0000256" key="1">
    <source>
        <dbReference type="PROSITE-ProRule" id="PRU00182"/>
    </source>
</evidence>
<feature type="domain" description="RNA-binding S4" evidence="3">
    <location>
        <begin position="2"/>
        <end position="42"/>
    </location>
</feature>
<evidence type="ECO:0000313" key="4">
    <source>
        <dbReference type="EMBL" id="GAA5065670.1"/>
    </source>
</evidence>
<organism evidence="4 5">
    <name type="scientific">[Roseibacterium] beibuensis</name>
    <dbReference type="NCBI Taxonomy" id="1193142"/>
    <lineage>
        <taxon>Bacteria</taxon>
        <taxon>Pseudomonadati</taxon>
        <taxon>Pseudomonadota</taxon>
        <taxon>Alphaproteobacteria</taxon>
        <taxon>Rhodobacterales</taxon>
        <taxon>Roseobacteraceae</taxon>
        <taxon>Roseicyclus</taxon>
    </lineage>
</organism>
<dbReference type="SUPFAM" id="SSF55174">
    <property type="entry name" value="Alpha-L RNA-binding motif"/>
    <property type="match status" value="1"/>
</dbReference>
<dbReference type="InterPro" id="IPR036986">
    <property type="entry name" value="S4_RNA-bd_sf"/>
</dbReference>
<sequence length="110" mass="12003">MWQARFFKTRSLAARRVSEGAVRVNADRVTKPAASVGEGDVLTFPQGRQIRVVRIAALATRRGPASEAQTLYDDLTPPEDKGAAPARVGPRPTKKTRRDLDAFRGAAEDD</sequence>
<feature type="region of interest" description="Disordered" evidence="2">
    <location>
        <begin position="64"/>
        <end position="110"/>
    </location>
</feature>